<reference evidence="2" key="1">
    <citation type="submission" date="2018-07" db="EMBL/GenBank/DDBJ databases">
        <authorList>
            <person name="Kim H."/>
        </authorList>
    </citation>
    <scope>NUCLEOTIDE SEQUENCE [LARGE SCALE GENOMIC DNA]</scope>
    <source>
        <strain evidence="2">F02</strain>
    </source>
</reference>
<dbReference type="Proteomes" id="UP000252182">
    <property type="component" value="Chromosome"/>
</dbReference>
<dbReference type="AlphaFoldDB" id="A0A345DDT6"/>
<sequence length="87" mass="10122">MMQKKPSGQPIEPKRYKHKLKCAFKKPLNPKEPLDVNTSGSFDGKTHGFIRCMVFGFFYLRLTFAQPPQTFIPKNAKQQLNNFFQLT</sequence>
<keyword evidence="2" id="KW-1185">Reference proteome</keyword>
<dbReference type="KEGG" id="hyf:DTO96_102279"/>
<organism evidence="1 2">
    <name type="scientific">Ephemeroptericola cinctiostellae</name>
    <dbReference type="NCBI Taxonomy" id="2268024"/>
    <lineage>
        <taxon>Bacteria</taxon>
        <taxon>Pseudomonadati</taxon>
        <taxon>Pseudomonadota</taxon>
        <taxon>Betaproteobacteria</taxon>
        <taxon>Burkholderiales</taxon>
        <taxon>Burkholderiaceae</taxon>
        <taxon>Ephemeroptericola</taxon>
    </lineage>
</organism>
<gene>
    <name evidence="1" type="ORF">DTO96_102279</name>
</gene>
<evidence type="ECO:0000313" key="2">
    <source>
        <dbReference type="Proteomes" id="UP000252182"/>
    </source>
</evidence>
<accession>A0A345DDT6</accession>
<proteinExistence type="predicted"/>
<evidence type="ECO:0000313" key="1">
    <source>
        <dbReference type="EMBL" id="AXF86524.1"/>
    </source>
</evidence>
<protein>
    <submittedName>
        <fullName evidence="1">Uncharacterized protein</fullName>
    </submittedName>
</protein>
<dbReference type="EMBL" id="CP031124">
    <property type="protein sequence ID" value="AXF86524.1"/>
    <property type="molecule type" value="Genomic_DNA"/>
</dbReference>
<name>A0A345DDT6_9BURK</name>